<proteinExistence type="predicted"/>
<evidence type="ECO:0000313" key="1">
    <source>
        <dbReference type="EMBL" id="KUK67094.1"/>
    </source>
</evidence>
<dbReference type="AlphaFoldDB" id="A0A101GYY2"/>
<organism evidence="1 2">
    <name type="scientific">candidate division WS6 bacterium 36_33</name>
    <dbReference type="NCBI Taxonomy" id="1641388"/>
    <lineage>
        <taxon>Bacteria</taxon>
        <taxon>Candidatus Dojkabacteria</taxon>
    </lineage>
</organism>
<accession>A0A101GYY2</accession>
<sequence length="148" mass="17501">MSIESISFEEAISRKSDRLCDYDRNIRLFQIEEHVEELVEDTCGSYRDDTLVIPNCEEGGDIKDVYLSRSGGIYEIGINHYFFREFITFKDIQNNDISFEVVPKYRKASKMLYDYTKHPNITFDALVRILAVVYEVVQKDKLMRFKEE</sequence>
<dbReference type="EMBL" id="LGGI01000041">
    <property type="protein sequence ID" value="KUK67094.1"/>
    <property type="molecule type" value="Genomic_DNA"/>
</dbReference>
<evidence type="ECO:0000313" key="2">
    <source>
        <dbReference type="Proteomes" id="UP000053469"/>
    </source>
</evidence>
<reference evidence="2" key="1">
    <citation type="journal article" date="2015" name="MBio">
        <title>Genome-Resolved Metagenomic Analysis Reveals Roles for Candidate Phyla and Other Microbial Community Members in Biogeochemical Transformations in Oil Reservoirs.</title>
        <authorList>
            <person name="Hu P."/>
            <person name="Tom L."/>
            <person name="Singh A."/>
            <person name="Thomas B.C."/>
            <person name="Baker B.J."/>
            <person name="Piceno Y.M."/>
            <person name="Andersen G.L."/>
            <person name="Banfield J.F."/>
        </authorList>
    </citation>
    <scope>NUCLEOTIDE SEQUENCE [LARGE SCALE GENOMIC DNA]</scope>
</reference>
<dbReference type="Proteomes" id="UP000053469">
    <property type="component" value="Unassembled WGS sequence"/>
</dbReference>
<comment type="caution">
    <text evidence="1">The sequence shown here is derived from an EMBL/GenBank/DDBJ whole genome shotgun (WGS) entry which is preliminary data.</text>
</comment>
<gene>
    <name evidence="1" type="ORF">XD87_0336</name>
</gene>
<name>A0A101GYY2_9BACT</name>
<protein>
    <submittedName>
        <fullName evidence="1">Uncharacterized protein</fullName>
    </submittedName>
</protein>